<reference evidence="1" key="1">
    <citation type="journal article" date="2021" name="mSystems">
        <title>Bacteria and Archaea Synergistically Convert Glycine Betaine to Biogenic Methane in the Formosa Cold Seep of the South China Sea.</title>
        <authorList>
            <person name="Li L."/>
            <person name="Zhang W."/>
            <person name="Zhang S."/>
            <person name="Song L."/>
            <person name="Sun Q."/>
            <person name="Zhang H."/>
            <person name="Xiang H."/>
            <person name="Dong X."/>
        </authorList>
    </citation>
    <scope>NUCLEOTIDE SEQUENCE</scope>
    <source>
        <strain evidence="1">ZWT</strain>
    </source>
</reference>
<dbReference type="EMBL" id="JAGSOJ010000002">
    <property type="protein sequence ID" value="MCM1990436.1"/>
    <property type="molecule type" value="Genomic_DNA"/>
</dbReference>
<dbReference type="AlphaFoldDB" id="A0A9J6P212"/>
<sequence length="177" mass="20444">MKRRTIMIFPQFDNISVIDEIREKYDPLANHVRPHITLVFTFESNLTSIELKEHLEKVLTRTRPFGLTMGDIIKIDNPLGMYLFLVLKEGIEDIKKLSSKLYTGILEPYKPEWLNDKTFLPHMTIGNSTSRDDLDKAFKNVSVIKESFTTIVNKVSVEIIDENEDSIIDVEVNLSND</sequence>
<evidence type="ECO:0000313" key="1">
    <source>
        <dbReference type="EMBL" id="MCM1990436.1"/>
    </source>
</evidence>
<name>A0A9J6P212_9CLOT</name>
<dbReference type="SUPFAM" id="SSF55144">
    <property type="entry name" value="LigT-like"/>
    <property type="match status" value="1"/>
</dbReference>
<proteinExistence type="predicted"/>
<comment type="caution">
    <text evidence="1">The sequence shown here is derived from an EMBL/GenBank/DDBJ whole genome shotgun (WGS) entry which is preliminary data.</text>
</comment>
<dbReference type="Pfam" id="PF13563">
    <property type="entry name" value="2_5_RNA_ligase2"/>
    <property type="match status" value="1"/>
</dbReference>
<dbReference type="Gene3D" id="3.90.1140.10">
    <property type="entry name" value="Cyclic phosphodiesterase"/>
    <property type="match status" value="1"/>
</dbReference>
<keyword evidence="2" id="KW-1185">Reference proteome</keyword>
<accession>A0A9J6P212</accession>
<dbReference type="PANTHER" id="PTHR40037">
    <property type="entry name" value="PHOSPHOESTERASE YJCG-RELATED"/>
    <property type="match status" value="1"/>
</dbReference>
<protein>
    <submittedName>
        <fullName evidence="1">2'-5' RNA ligase family protein</fullName>
    </submittedName>
</protein>
<dbReference type="InterPro" id="IPR009097">
    <property type="entry name" value="Cyclic_Pdiesterase"/>
</dbReference>
<reference evidence="1" key="2">
    <citation type="submission" date="2021-04" db="EMBL/GenBank/DDBJ databases">
        <authorList>
            <person name="Dong X."/>
        </authorList>
    </citation>
    <scope>NUCLEOTIDE SEQUENCE</scope>
    <source>
        <strain evidence="1">ZWT</strain>
    </source>
</reference>
<keyword evidence="1" id="KW-0436">Ligase</keyword>
<dbReference type="GO" id="GO:0016874">
    <property type="term" value="F:ligase activity"/>
    <property type="evidence" value="ECO:0007669"/>
    <property type="project" value="UniProtKB-KW"/>
</dbReference>
<dbReference type="Proteomes" id="UP001056429">
    <property type="component" value="Unassembled WGS sequence"/>
</dbReference>
<dbReference type="PANTHER" id="PTHR40037:SF1">
    <property type="entry name" value="PHOSPHOESTERASE SAOUHSC_00951-RELATED"/>
    <property type="match status" value="1"/>
</dbReference>
<gene>
    <name evidence="1" type="ORF">KDK92_11960</name>
</gene>
<evidence type="ECO:0000313" key="2">
    <source>
        <dbReference type="Proteomes" id="UP001056429"/>
    </source>
</evidence>
<organism evidence="1 2">
    <name type="scientific">Oceanirhabdus seepicola</name>
    <dbReference type="NCBI Taxonomy" id="2828781"/>
    <lineage>
        <taxon>Bacteria</taxon>
        <taxon>Bacillati</taxon>
        <taxon>Bacillota</taxon>
        <taxon>Clostridia</taxon>
        <taxon>Eubacteriales</taxon>
        <taxon>Clostridiaceae</taxon>
        <taxon>Oceanirhabdus</taxon>
    </lineage>
</organism>
<dbReference type="InterPro" id="IPR050580">
    <property type="entry name" value="2H_phosphoesterase_YjcG-like"/>
</dbReference>